<dbReference type="EMBL" id="GGFL01010774">
    <property type="protein sequence ID" value="MBW74952.1"/>
    <property type="molecule type" value="Transcribed_RNA"/>
</dbReference>
<sequence length="111" mass="12731">MKKLSAAAAAAGSAGGQRGKTTQDKRPEQERKREREAKTHPPSWVTYIRGLLERTGSICLKELRVMFGDFYSIEAGVLAWNVPFLCLNQTHCYRWRLRRSARWLSAGTERY</sequence>
<evidence type="ECO:0000313" key="2">
    <source>
        <dbReference type="EMBL" id="MBW74952.1"/>
    </source>
</evidence>
<proteinExistence type="predicted"/>
<feature type="compositionally biased region" description="Low complexity" evidence="1">
    <location>
        <begin position="1"/>
        <end position="12"/>
    </location>
</feature>
<feature type="compositionally biased region" description="Basic and acidic residues" evidence="1">
    <location>
        <begin position="21"/>
        <end position="39"/>
    </location>
</feature>
<protein>
    <submittedName>
        <fullName evidence="2">Putative secreted protein</fullName>
    </submittedName>
</protein>
<reference evidence="2" key="1">
    <citation type="submission" date="2018-01" db="EMBL/GenBank/DDBJ databases">
        <title>An insight into the sialome of Amazonian anophelines.</title>
        <authorList>
            <person name="Ribeiro J.M."/>
            <person name="Scarpassa V."/>
            <person name="Calvo E."/>
        </authorList>
    </citation>
    <scope>NUCLEOTIDE SEQUENCE</scope>
</reference>
<feature type="region of interest" description="Disordered" evidence="1">
    <location>
        <begin position="1"/>
        <end position="41"/>
    </location>
</feature>
<name>A0A2M4DBK1_ANODA</name>
<evidence type="ECO:0000256" key="1">
    <source>
        <dbReference type="SAM" id="MobiDB-lite"/>
    </source>
</evidence>
<accession>A0A2M4DBK1</accession>
<dbReference type="AlphaFoldDB" id="A0A2M4DBK1"/>
<organism evidence="2">
    <name type="scientific">Anopheles darlingi</name>
    <name type="common">Mosquito</name>
    <dbReference type="NCBI Taxonomy" id="43151"/>
    <lineage>
        <taxon>Eukaryota</taxon>
        <taxon>Metazoa</taxon>
        <taxon>Ecdysozoa</taxon>
        <taxon>Arthropoda</taxon>
        <taxon>Hexapoda</taxon>
        <taxon>Insecta</taxon>
        <taxon>Pterygota</taxon>
        <taxon>Neoptera</taxon>
        <taxon>Endopterygota</taxon>
        <taxon>Diptera</taxon>
        <taxon>Nematocera</taxon>
        <taxon>Culicoidea</taxon>
        <taxon>Culicidae</taxon>
        <taxon>Anophelinae</taxon>
        <taxon>Anopheles</taxon>
    </lineage>
</organism>